<evidence type="ECO:0000313" key="1">
    <source>
        <dbReference type="EMBL" id="ACF89574.1"/>
    </source>
</evidence>
<dbReference type="HOGENOM" id="CLU_944996_0_0_6"/>
<proteinExistence type="predicted"/>
<accession>A0A0N1QU04</accession>
<reference evidence="1 2" key="1">
    <citation type="journal article" date="2011" name="J. Bacteriol.">
        <title>Comparative genomics of 28 Salmonella enterica isolates: evidence for CRISPR-mediated adaptive sublineage evolution.</title>
        <authorList>
            <person name="Fricke W.F."/>
            <person name="Mammel M.K."/>
            <person name="McDermott P.F."/>
            <person name="Tartera C."/>
            <person name="White D.G."/>
            <person name="Leclerc J.E."/>
            <person name="Ravel J."/>
            <person name="Cebula T.A."/>
        </authorList>
    </citation>
    <scope>NUCLEOTIDE SEQUENCE [LARGE SCALE GENOMIC DNA]</scope>
    <source>
        <strain evidence="1 2">CVM19633</strain>
    </source>
</reference>
<gene>
    <name evidence="1" type="ordered locus">SeSA_A3221</name>
</gene>
<evidence type="ECO:0000313" key="2">
    <source>
        <dbReference type="Proteomes" id="UP000001865"/>
    </source>
</evidence>
<dbReference type="Proteomes" id="UP000001865">
    <property type="component" value="Chromosome"/>
</dbReference>
<dbReference type="Pfam" id="PF13557">
    <property type="entry name" value="Phenol_MetA_deg"/>
    <property type="match status" value="1"/>
</dbReference>
<dbReference type="KEGG" id="sew:SeSA_A3221"/>
<organism evidence="1 2">
    <name type="scientific">Salmonella schwarzengrund (strain CVM19633)</name>
    <dbReference type="NCBI Taxonomy" id="439843"/>
    <lineage>
        <taxon>Bacteria</taxon>
        <taxon>Pseudomonadati</taxon>
        <taxon>Pseudomonadota</taxon>
        <taxon>Gammaproteobacteria</taxon>
        <taxon>Enterobacterales</taxon>
        <taxon>Enterobacteriaceae</taxon>
        <taxon>Salmonella</taxon>
    </lineage>
</organism>
<dbReference type="InterPro" id="IPR025737">
    <property type="entry name" value="FApF"/>
</dbReference>
<name>A0A0N1QU04_SALSV</name>
<dbReference type="AlphaFoldDB" id="A0A0N1QU04"/>
<dbReference type="EMBL" id="CP001127">
    <property type="protein sequence ID" value="ACF89574.1"/>
    <property type="molecule type" value="Genomic_DNA"/>
</dbReference>
<protein>
    <submittedName>
        <fullName evidence="1">Putative outer membrane protein</fullName>
    </submittedName>
</protein>
<sequence>MFINLALCFLYLEGIMKRFIFLPLITYFLLMNAMAANGENNPSNLLGAPVNTAISGGSVLPEGKLLTAVNSSFRDKDHQIEGHGSPDVYSQIWLLKIRYGLTDRLELSTVGSYINNKRDNLSPEYIEGMGDQSVGVNYALISQRRGDPFWVTVGGALLLPTGQDGDNHLPGNSAWGGRVTLTLTKLFTPNIKGDMGFVYQGPFERGNQDVKRGNEFQWNTQVRYMFSDLPLDLGLESAYSNNASGTKKLSNGSVVNNHSGTTEWVVGPSFNIAVDSLKLWFGAGAFFPVMQEAKSPTKMEDVRWEFKIGKTW</sequence>